<sequence>MDMLDSLIAESSTEFDIKPRTDMPAGVDGLCIGKTIIINAKRTRVEQAQTLAEEISHQEISVGDILNPNDIESAKQETIARRRSFNRLVPLDKLVAAYWQSTNEFELADHLDVTVEYLFDVLAYYREKYGVIVKDNILINFANGIQILKA</sequence>
<protein>
    <submittedName>
        <fullName evidence="1">Uncharacterized protein</fullName>
    </submittedName>
</protein>
<evidence type="ECO:0000313" key="1">
    <source>
        <dbReference type="EMBL" id="AXN36221.1"/>
    </source>
</evidence>
<dbReference type="EMBL" id="CP031003">
    <property type="protein sequence ID" value="AXN36221.1"/>
    <property type="molecule type" value="Genomic_DNA"/>
</dbReference>
<organism evidence="1 2">
    <name type="scientific">Latilactobacillus curvatus</name>
    <name type="common">Lactobacillus curvatus</name>
    <dbReference type="NCBI Taxonomy" id="28038"/>
    <lineage>
        <taxon>Bacteria</taxon>
        <taxon>Bacillati</taxon>
        <taxon>Bacillota</taxon>
        <taxon>Bacilli</taxon>
        <taxon>Lactobacillales</taxon>
        <taxon>Lactobacillaceae</taxon>
        <taxon>Latilactobacillus</taxon>
    </lineage>
</organism>
<dbReference type="Proteomes" id="UP000257607">
    <property type="component" value="Chromosome"/>
</dbReference>
<dbReference type="AlphaFoldDB" id="A0A385AF17"/>
<dbReference type="RefSeq" id="WP_111447777.1">
    <property type="nucleotide sequence ID" value="NZ_CP029966.1"/>
</dbReference>
<name>A0A385AF17_LATCU</name>
<gene>
    <name evidence="1" type="ORF">DT351_07495</name>
</gene>
<proteinExistence type="predicted"/>
<reference evidence="1 2" key="1">
    <citation type="submission" date="2018-07" db="EMBL/GenBank/DDBJ databases">
        <title>Lactobacillus curvatus genome sequence.</title>
        <authorList>
            <person name="Prechtl R."/>
        </authorList>
    </citation>
    <scope>NUCLEOTIDE SEQUENCE [LARGE SCALE GENOMIC DNA]</scope>
    <source>
        <strain evidence="1 2">TMW 1.1928</strain>
    </source>
</reference>
<accession>A0A385AF17</accession>
<evidence type="ECO:0000313" key="2">
    <source>
        <dbReference type="Proteomes" id="UP000257607"/>
    </source>
</evidence>